<dbReference type="EMBL" id="CP046620">
    <property type="protein sequence ID" value="QHQ36035.1"/>
    <property type="molecule type" value="Genomic_DNA"/>
</dbReference>
<protein>
    <submittedName>
        <fullName evidence="2">Tetratricopeptide repeat protein</fullName>
    </submittedName>
</protein>
<keyword evidence="3" id="KW-1185">Reference proteome</keyword>
<feature type="signal peptide" evidence="1">
    <location>
        <begin position="1"/>
        <end position="22"/>
    </location>
</feature>
<dbReference type="Proteomes" id="UP000464495">
    <property type="component" value="Chromosome"/>
</dbReference>
<organism evidence="2 3">
    <name type="scientific">Algicella marina</name>
    <dbReference type="NCBI Taxonomy" id="2683284"/>
    <lineage>
        <taxon>Bacteria</taxon>
        <taxon>Pseudomonadati</taxon>
        <taxon>Pseudomonadota</taxon>
        <taxon>Alphaproteobacteria</taxon>
        <taxon>Rhodobacterales</taxon>
        <taxon>Paracoccaceae</taxon>
        <taxon>Algicella</taxon>
    </lineage>
</organism>
<feature type="chain" id="PRO_5026997815" evidence="1">
    <location>
        <begin position="23"/>
        <end position="180"/>
    </location>
</feature>
<sequence>MTFAKISGLAAVFATTATIAFAAGSDDTTPPKPTATTTQCTSAQVFDPKTRKCVDARESNLSDDQRYEAARELAYDGQYENALIVLAAAEDQNDPRILNYKGFANRKAGRMDVGMSYYRAALDRNPDYVLVRSYMGQAFIQQGDFDAAEAQLREINARGGRDTWAYASLKMALSGTPSTY</sequence>
<name>A0A6P1T2R1_9RHOB</name>
<evidence type="ECO:0000256" key="1">
    <source>
        <dbReference type="SAM" id="SignalP"/>
    </source>
</evidence>
<dbReference type="InterPro" id="IPR011990">
    <property type="entry name" value="TPR-like_helical_dom_sf"/>
</dbReference>
<dbReference type="RefSeq" id="WP_161862591.1">
    <property type="nucleotide sequence ID" value="NZ_CP046620.1"/>
</dbReference>
<dbReference type="KEGG" id="amaq:GO499_13060"/>
<evidence type="ECO:0000313" key="2">
    <source>
        <dbReference type="EMBL" id="QHQ36035.1"/>
    </source>
</evidence>
<accession>A0A6P1T2R1</accession>
<dbReference type="AlphaFoldDB" id="A0A6P1T2R1"/>
<dbReference type="Pfam" id="PF14559">
    <property type="entry name" value="TPR_19"/>
    <property type="match status" value="1"/>
</dbReference>
<reference evidence="2 3" key="1">
    <citation type="submission" date="2019-12" db="EMBL/GenBank/DDBJ databases">
        <title>Complete genome sequence of Algicella marina strain 9Alg 56(T) isolated from the red alga Tichocarpus crinitus.</title>
        <authorList>
            <person name="Kim S.-G."/>
            <person name="Nedashkovskaya O.I."/>
        </authorList>
    </citation>
    <scope>NUCLEOTIDE SEQUENCE [LARGE SCALE GENOMIC DNA]</scope>
    <source>
        <strain evidence="2 3">9Alg 56</strain>
    </source>
</reference>
<gene>
    <name evidence="2" type="ORF">GO499_13060</name>
</gene>
<keyword evidence="1" id="KW-0732">Signal</keyword>
<dbReference type="SUPFAM" id="SSF48452">
    <property type="entry name" value="TPR-like"/>
    <property type="match status" value="1"/>
</dbReference>
<proteinExistence type="predicted"/>
<dbReference type="Gene3D" id="1.25.40.10">
    <property type="entry name" value="Tetratricopeptide repeat domain"/>
    <property type="match status" value="1"/>
</dbReference>
<evidence type="ECO:0000313" key="3">
    <source>
        <dbReference type="Proteomes" id="UP000464495"/>
    </source>
</evidence>